<keyword evidence="4 7" id="KW-0812">Transmembrane</keyword>
<dbReference type="Proteomes" id="UP001219956">
    <property type="component" value="Unassembled WGS sequence"/>
</dbReference>
<name>A0ABT5IZP4_9NEIS</name>
<feature type="transmembrane region" description="Helical" evidence="7">
    <location>
        <begin position="79"/>
        <end position="104"/>
    </location>
</feature>
<feature type="transmembrane region" description="Helical" evidence="7">
    <location>
        <begin position="400"/>
        <end position="421"/>
    </location>
</feature>
<feature type="transmembrane region" description="Helical" evidence="7">
    <location>
        <begin position="232"/>
        <end position="251"/>
    </location>
</feature>
<evidence type="ECO:0000256" key="1">
    <source>
        <dbReference type="ARBA" id="ARBA00004651"/>
    </source>
</evidence>
<evidence type="ECO:0000313" key="9">
    <source>
        <dbReference type="Proteomes" id="UP001219956"/>
    </source>
</evidence>
<keyword evidence="9" id="KW-1185">Reference proteome</keyword>
<feature type="transmembrane region" description="Helical" evidence="7">
    <location>
        <begin position="263"/>
        <end position="283"/>
    </location>
</feature>
<organism evidence="8 9">
    <name type="scientific">Vogesella aquatica</name>
    <dbReference type="NCBI Taxonomy" id="2984206"/>
    <lineage>
        <taxon>Bacteria</taxon>
        <taxon>Pseudomonadati</taxon>
        <taxon>Pseudomonadota</taxon>
        <taxon>Betaproteobacteria</taxon>
        <taxon>Neisseriales</taxon>
        <taxon>Chromobacteriaceae</taxon>
        <taxon>Vogesella</taxon>
    </lineage>
</organism>
<comment type="subcellular location">
    <subcellularLocation>
        <location evidence="1">Cell membrane</location>
        <topology evidence="1">Multi-pass membrane protein</topology>
    </subcellularLocation>
</comment>
<feature type="transmembrane region" description="Helical" evidence="7">
    <location>
        <begin position="116"/>
        <end position="138"/>
    </location>
</feature>
<feature type="transmembrane region" description="Helical" evidence="7">
    <location>
        <begin position="150"/>
        <end position="170"/>
    </location>
</feature>
<dbReference type="PANTHER" id="PTHR30250">
    <property type="entry name" value="PST FAMILY PREDICTED COLANIC ACID TRANSPORTER"/>
    <property type="match status" value="1"/>
</dbReference>
<evidence type="ECO:0000256" key="5">
    <source>
        <dbReference type="ARBA" id="ARBA00022989"/>
    </source>
</evidence>
<dbReference type="RefSeq" id="WP_272752212.1">
    <property type="nucleotide sequence ID" value="NZ_JAQQLF010000014.1"/>
</dbReference>
<evidence type="ECO:0000256" key="6">
    <source>
        <dbReference type="ARBA" id="ARBA00023136"/>
    </source>
</evidence>
<gene>
    <name evidence="8" type="ORF">PQU95_11835</name>
</gene>
<feature type="transmembrane region" description="Helical" evidence="7">
    <location>
        <begin position="372"/>
        <end position="388"/>
    </location>
</feature>
<reference evidence="8 9" key="1">
    <citation type="submission" date="2023-01" db="EMBL/GenBank/DDBJ databases">
        <title>Novel species of the genus Vogesella isolated from rivers.</title>
        <authorList>
            <person name="Lu H."/>
        </authorList>
    </citation>
    <scope>NUCLEOTIDE SEQUENCE [LARGE SCALE GENOMIC DNA]</scope>
    <source>
        <strain evidence="8 9">DC21W</strain>
    </source>
</reference>
<feature type="transmembrane region" description="Helical" evidence="7">
    <location>
        <begin position="46"/>
        <end position="67"/>
    </location>
</feature>
<evidence type="ECO:0000256" key="2">
    <source>
        <dbReference type="ARBA" id="ARBA00007430"/>
    </source>
</evidence>
<sequence length="425" mass="47670">MMTTFFAKLKNPVILLMLSTVVSQIVPLLFMPWISRVYSPGDFGAYGAALSIISFFGIAACLRYELAIALPKSERDARLILIATLAISTIVSIFSGVVLFFLSSSGFFKIIPYKNLAEICFVVLGVGFVGAIQSLSAFANRVGDFKSLAISRIIQNVSVVAFQIGFFYFGMDRGLYWGYLLGQAFFVVFIFWMGATYFNLNKKFFVFFSVKFLTVRSLGLLRKYSGFLKYDLAAALLNTGSSVLVIPMIGYKYGIEASGLFFLVQRVISAPVLFVSSSLADVFRSNVSKKRREGLDFSLDFLKMLRLTIMLAIAPAAILMLWGEMAFIVVFGAQWAKAGALASVMAMMMFFRFSSYPLSFVIVVMQKQKVNFFSNALTFVLLLAGFYFSESMNDFVRIYVFIYSLFYFFQIIYSAVLSGVFRSFR</sequence>
<proteinExistence type="inferred from homology"/>
<dbReference type="PANTHER" id="PTHR30250:SF10">
    <property type="entry name" value="LIPOPOLYSACCHARIDE BIOSYNTHESIS PROTEIN WZXC"/>
    <property type="match status" value="1"/>
</dbReference>
<keyword evidence="5 7" id="KW-1133">Transmembrane helix</keyword>
<evidence type="ECO:0000256" key="7">
    <source>
        <dbReference type="SAM" id="Phobius"/>
    </source>
</evidence>
<evidence type="ECO:0000256" key="3">
    <source>
        <dbReference type="ARBA" id="ARBA00022475"/>
    </source>
</evidence>
<dbReference type="EMBL" id="JAQQLF010000014">
    <property type="protein sequence ID" value="MDC7717902.1"/>
    <property type="molecule type" value="Genomic_DNA"/>
</dbReference>
<evidence type="ECO:0000313" key="8">
    <source>
        <dbReference type="EMBL" id="MDC7717902.1"/>
    </source>
</evidence>
<keyword evidence="3" id="KW-1003">Cell membrane</keyword>
<feature type="transmembrane region" description="Helical" evidence="7">
    <location>
        <begin position="176"/>
        <end position="198"/>
    </location>
</feature>
<protein>
    <submittedName>
        <fullName evidence="8">Oligosaccharide flippase family protein</fullName>
    </submittedName>
</protein>
<keyword evidence="6 7" id="KW-0472">Membrane</keyword>
<comment type="similarity">
    <text evidence="2">Belongs to the polysaccharide synthase family.</text>
</comment>
<dbReference type="Pfam" id="PF13440">
    <property type="entry name" value="Polysacc_synt_3"/>
    <property type="match status" value="1"/>
</dbReference>
<dbReference type="InterPro" id="IPR050833">
    <property type="entry name" value="Poly_Biosynth_Transport"/>
</dbReference>
<feature type="transmembrane region" description="Helical" evidence="7">
    <location>
        <begin position="12"/>
        <end position="34"/>
    </location>
</feature>
<feature type="transmembrane region" description="Helical" evidence="7">
    <location>
        <begin position="304"/>
        <end position="322"/>
    </location>
</feature>
<accession>A0ABT5IZP4</accession>
<evidence type="ECO:0000256" key="4">
    <source>
        <dbReference type="ARBA" id="ARBA00022692"/>
    </source>
</evidence>
<comment type="caution">
    <text evidence="8">The sequence shown here is derived from an EMBL/GenBank/DDBJ whole genome shotgun (WGS) entry which is preliminary data.</text>
</comment>